<dbReference type="Gene3D" id="2.60.40.10">
    <property type="entry name" value="Immunoglobulins"/>
    <property type="match status" value="1"/>
</dbReference>
<dbReference type="GO" id="GO:0005978">
    <property type="term" value="P:glycogen biosynthetic process"/>
    <property type="evidence" value="ECO:0007669"/>
    <property type="project" value="TreeGrafter"/>
</dbReference>
<dbReference type="CDD" id="cd02854">
    <property type="entry name" value="E_set_GBE_euk_N"/>
    <property type="match status" value="1"/>
</dbReference>
<evidence type="ECO:0000256" key="2">
    <source>
        <dbReference type="ARBA" id="ARBA00009000"/>
    </source>
</evidence>
<dbReference type="Pfam" id="PF02806">
    <property type="entry name" value="Alpha-amylase_C"/>
    <property type="match status" value="1"/>
</dbReference>
<keyword evidence="8" id="KW-1185">Reference proteome</keyword>
<dbReference type="SUPFAM" id="SSF51445">
    <property type="entry name" value="(Trans)glycosidases"/>
    <property type="match status" value="1"/>
</dbReference>
<dbReference type="InterPro" id="IPR006048">
    <property type="entry name" value="A-amylase/branching_C"/>
</dbReference>
<name>A0A3L8SLC3_CHLGU</name>
<dbReference type="SMART" id="SM00642">
    <property type="entry name" value="Aamy"/>
    <property type="match status" value="1"/>
</dbReference>
<dbReference type="STRING" id="44316.ENSEGOP00005006155"/>
<dbReference type="GO" id="GO:0003844">
    <property type="term" value="F:1,4-alpha-glucan branching enzyme activity"/>
    <property type="evidence" value="ECO:0007669"/>
    <property type="project" value="UniProtKB-EC"/>
</dbReference>
<dbReference type="SUPFAM" id="SSF51011">
    <property type="entry name" value="Glycosyl hydrolase domain"/>
    <property type="match status" value="1"/>
</dbReference>
<dbReference type="FunFam" id="3.20.20.80:FF:000001">
    <property type="entry name" value="1,4-alpha-glucan branching enzyme"/>
    <property type="match status" value="1"/>
</dbReference>
<dbReference type="AlphaFoldDB" id="A0A3L8SLC3"/>
<evidence type="ECO:0000313" key="7">
    <source>
        <dbReference type="EMBL" id="RLW03239.1"/>
    </source>
</evidence>
<dbReference type="InterPro" id="IPR017853">
    <property type="entry name" value="GH"/>
</dbReference>
<sequence length="1120" mass="127954">AVWIAFQARYSLFYNHLKNIEESEGGLDKFTKSYKTFGVNQLADGGIYCKEWAPGAEAVFLADGWNPSSHPYKKLEYGKWELFIPPEDGRSPVPHGSKLKVVIRAQNGALLYRISPWARYVVRDEDKVNYDWVHWNPPQSYIHKNPSPKRLKSLRIYESHVGIASPEGKVASYKNFTYNVLPRIKDLGYNCVQLMAIMEHAYYASFGYQVTSFFAASSRYGTPDDLKEMIDVAHSMGITVLLDVVHSHASKNSEDGLNQFDGTDSCFFHSGYRGNHQLWDSRLFDYANWEVLRFLLSNLRMWIEDYRFDGFRFDGVTSMLYHHHGIGFSGDYNEYFGLHVDEDALCYLMLANHMINTLHPECITIAEDVSGMPALCRPVAEGGGGFDYRLAMAIPDKWIQIIKELKDEDWNMGNIVHTLTNRRCEEKYIAYAESHDQALVGDKTLAFRLMDAEMYTNMSVLMPLTPVIDRGIQLHKMIRLITHALGGESYLNFMVVLTVVNVQVAQNIHTFTGNEFGHPEWLDFPRIGNNESYHYARRQFNLTEDDLLRYKFLNAFDRDMNKLEERYGWLASPQAYVSEKHESNKVIAFERAGLIFIFNFHPYQSYVDYRVVSACDSVFIVWVYIPSRVALVLHTTDIPKIGSAPGCSFSTVEPWPKDTLVLSHLDCGAQCHVSPGYLILLAVQKIMKLQTRDYGSSVAKISIFMNKNGVCRQYLGLLLSSHDLSKRENWERILVGVRNGLGKMQNPDWISASVQNGLSKRQNPDRIPAGVQHGLGKQQNPDRCLARVWNGHGKMQNPDWISARVQNRLGKLENLEWILDRVQNGLVIMQNLDRIMASVQNGLGKMQNLDRIPARVRNRLGKQENMDQIMARLWNGLDKWENPHQISAGVWNGLAKRKTQTGFHPESGMDLAKGKTHTGFQPESRIGDFKCLSVERSKLQQIPAAAFSTLTSDLETEYQDSKSIVAIIGLKRKLRRKKKNGRSRGIDKIYDPSALNSVLEQDNLNSSNNSKEKEETLLPHPRQLCSVTILGNGNEKDDLTAREGQGFNEDDLALHLPEGQKRQHKMDRNYEIKHQLDLGNCRYVVSICVEELERITVWGEEEEILSVQQKYGTLRVLHSL</sequence>
<feature type="non-terminal residue" evidence="7">
    <location>
        <position position="1"/>
    </location>
</feature>
<dbReference type="EC" id="2.4.1.18" evidence="3"/>
<comment type="pathway">
    <text evidence="5">Glycan biosynthesis.</text>
</comment>
<dbReference type="Gene3D" id="3.20.20.80">
    <property type="entry name" value="Glycosidases"/>
    <property type="match status" value="1"/>
</dbReference>
<protein>
    <recommendedName>
        <fullName evidence="3">1,4-alpha-glucan branching enzyme</fullName>
        <ecNumber evidence="3">2.4.1.18</ecNumber>
    </recommendedName>
</protein>
<dbReference type="Gene3D" id="2.60.40.1180">
    <property type="entry name" value="Golgi alpha-mannosidase II"/>
    <property type="match status" value="1"/>
</dbReference>
<comment type="caution">
    <text evidence="7">The sequence shown here is derived from an EMBL/GenBank/DDBJ whole genome shotgun (WGS) entry which is preliminary data.</text>
</comment>
<proteinExistence type="inferred from homology"/>
<keyword evidence="4" id="KW-0808">Transferase</keyword>
<dbReference type="InterPro" id="IPR013780">
    <property type="entry name" value="Glyco_hydro_b"/>
</dbReference>
<accession>A0A3L8SLC3</accession>
<dbReference type="Pfam" id="PF00128">
    <property type="entry name" value="Alpha-amylase"/>
    <property type="match status" value="1"/>
</dbReference>
<dbReference type="CDD" id="cd11321">
    <property type="entry name" value="AmyAc_bac_euk_BE"/>
    <property type="match status" value="1"/>
</dbReference>
<dbReference type="Pfam" id="PF02922">
    <property type="entry name" value="CBM_48"/>
    <property type="match status" value="1"/>
</dbReference>
<evidence type="ECO:0000313" key="8">
    <source>
        <dbReference type="Proteomes" id="UP000276834"/>
    </source>
</evidence>
<comment type="similarity">
    <text evidence="2">Belongs to the glycosyl hydrolase 13 family. GlgB subfamily.</text>
</comment>
<organism evidence="7 8">
    <name type="scientific">Chloebia gouldiae</name>
    <name type="common">Gouldian finch</name>
    <name type="synonym">Erythrura gouldiae</name>
    <dbReference type="NCBI Taxonomy" id="44316"/>
    <lineage>
        <taxon>Eukaryota</taxon>
        <taxon>Metazoa</taxon>
        <taxon>Chordata</taxon>
        <taxon>Craniata</taxon>
        <taxon>Vertebrata</taxon>
        <taxon>Euteleostomi</taxon>
        <taxon>Archelosauria</taxon>
        <taxon>Archosauria</taxon>
        <taxon>Dinosauria</taxon>
        <taxon>Saurischia</taxon>
        <taxon>Theropoda</taxon>
        <taxon>Coelurosauria</taxon>
        <taxon>Aves</taxon>
        <taxon>Neognathae</taxon>
        <taxon>Neoaves</taxon>
        <taxon>Telluraves</taxon>
        <taxon>Australaves</taxon>
        <taxon>Passeriformes</taxon>
        <taxon>Passeroidea</taxon>
        <taxon>Passeridae</taxon>
        <taxon>Chloebia</taxon>
    </lineage>
</organism>
<evidence type="ECO:0000256" key="4">
    <source>
        <dbReference type="ARBA" id="ARBA00022679"/>
    </source>
</evidence>
<dbReference type="InterPro" id="IPR014756">
    <property type="entry name" value="Ig_E-set"/>
</dbReference>
<dbReference type="EMBL" id="QUSF01000016">
    <property type="protein sequence ID" value="RLW03239.1"/>
    <property type="molecule type" value="Genomic_DNA"/>
</dbReference>
<dbReference type="GO" id="GO:0004553">
    <property type="term" value="F:hydrolase activity, hydrolyzing O-glycosyl compounds"/>
    <property type="evidence" value="ECO:0007669"/>
    <property type="project" value="InterPro"/>
</dbReference>
<evidence type="ECO:0000256" key="3">
    <source>
        <dbReference type="ARBA" id="ARBA00012541"/>
    </source>
</evidence>
<dbReference type="GO" id="GO:0043169">
    <property type="term" value="F:cation binding"/>
    <property type="evidence" value="ECO:0007669"/>
    <property type="project" value="InterPro"/>
</dbReference>
<comment type="catalytic activity">
    <reaction evidence="1">
        <text>Transfers a segment of a (1-&gt;4)-alpha-D-glucan chain to a primary hydroxy group in a similar glucan chain.</text>
        <dbReference type="EC" id="2.4.1.18"/>
    </reaction>
</comment>
<reference evidence="7 8" key="1">
    <citation type="journal article" date="2018" name="Proc. R. Soc. B">
        <title>A non-coding region near Follistatin controls head colour polymorphism in the Gouldian finch.</title>
        <authorList>
            <person name="Toomey M.B."/>
            <person name="Marques C.I."/>
            <person name="Andrade P."/>
            <person name="Araujo P.M."/>
            <person name="Sabatino S."/>
            <person name="Gazda M.A."/>
            <person name="Afonso S."/>
            <person name="Lopes R.J."/>
            <person name="Corbo J.C."/>
            <person name="Carneiro M."/>
        </authorList>
    </citation>
    <scope>NUCLEOTIDE SEQUENCE [LARGE SCALE GENOMIC DNA]</scope>
    <source>
        <strain evidence="7">Red01</strain>
        <tissue evidence="7">Muscle</tissue>
    </source>
</reference>
<dbReference type="InterPro" id="IPR013783">
    <property type="entry name" value="Ig-like_fold"/>
</dbReference>
<evidence type="ECO:0000256" key="5">
    <source>
        <dbReference type="ARBA" id="ARBA00060592"/>
    </source>
</evidence>
<dbReference type="Proteomes" id="UP000276834">
    <property type="component" value="Unassembled WGS sequence"/>
</dbReference>
<dbReference type="PANTHER" id="PTHR43651">
    <property type="entry name" value="1,4-ALPHA-GLUCAN-BRANCHING ENZYME"/>
    <property type="match status" value="1"/>
</dbReference>
<gene>
    <name evidence="7" type="ORF">DV515_00006583</name>
</gene>
<dbReference type="GO" id="GO:0005737">
    <property type="term" value="C:cytoplasm"/>
    <property type="evidence" value="ECO:0007669"/>
    <property type="project" value="TreeGrafter"/>
</dbReference>
<dbReference type="SUPFAM" id="SSF81296">
    <property type="entry name" value="E set domains"/>
    <property type="match status" value="1"/>
</dbReference>
<dbReference type="OrthoDB" id="196493at2759"/>
<evidence type="ECO:0000259" key="6">
    <source>
        <dbReference type="SMART" id="SM00642"/>
    </source>
</evidence>
<dbReference type="InterPro" id="IPR004193">
    <property type="entry name" value="Glyco_hydro_13_N"/>
</dbReference>
<feature type="domain" description="Glycosyl hydrolase family 13 catalytic" evidence="6">
    <location>
        <begin position="167"/>
        <end position="481"/>
    </location>
</feature>
<dbReference type="InterPro" id="IPR006047">
    <property type="entry name" value="GH13_cat_dom"/>
</dbReference>
<evidence type="ECO:0000256" key="1">
    <source>
        <dbReference type="ARBA" id="ARBA00000826"/>
    </source>
</evidence>
<dbReference type="PANTHER" id="PTHR43651:SF3">
    <property type="entry name" value="1,4-ALPHA-GLUCAN-BRANCHING ENZYME"/>
    <property type="match status" value="1"/>
</dbReference>